<dbReference type="EMBL" id="DAAMHO010000004">
    <property type="protein sequence ID" value="HAC6693550.1"/>
    <property type="molecule type" value="Genomic_DNA"/>
</dbReference>
<organism evidence="2">
    <name type="scientific">Salmonella bongori serovar 44:r:-</name>
    <dbReference type="NCBI Taxonomy" id="1967585"/>
    <lineage>
        <taxon>Bacteria</taxon>
        <taxon>Pseudomonadati</taxon>
        <taxon>Pseudomonadota</taxon>
        <taxon>Gammaproteobacteria</taxon>
        <taxon>Enterobacterales</taxon>
        <taxon>Enterobacteriaceae</taxon>
        <taxon>Salmonella</taxon>
    </lineage>
</organism>
<proteinExistence type="predicted"/>
<evidence type="ECO:0000256" key="1">
    <source>
        <dbReference type="SAM" id="MobiDB-lite"/>
    </source>
</evidence>
<accession>A0A702FK02</accession>
<comment type="caution">
    <text evidence="2">The sequence shown here is derived from an EMBL/GenBank/DDBJ whole genome shotgun (WGS) entry which is preliminary data.</text>
</comment>
<feature type="region of interest" description="Disordered" evidence="1">
    <location>
        <begin position="211"/>
        <end position="239"/>
    </location>
</feature>
<evidence type="ECO:0000313" key="2">
    <source>
        <dbReference type="EMBL" id="HAC6693550.1"/>
    </source>
</evidence>
<gene>
    <name evidence="2" type="ORF">G0D16_04430</name>
</gene>
<sequence>MSKIISLNIKGKKMPDAENIQNAGIQALITTNDLLIQANKEFRVARLTNDDMHWCIASSRALPEEHRLPWDQNGGAINAPDAFNFSFKLLDIENRPAGACLCTYCPGVEQRENEEPSETGPILNVEMLQNFRIRDSELDGNTLKFALYAILFFIIETRCTGIRLIEPINDRIADYYIAQGFEDLTEGSKEILWRSSEDLLHWFQEGVAASESNSTIDSEQILGDNESSMNELDGGENGY</sequence>
<evidence type="ECO:0008006" key="3">
    <source>
        <dbReference type="Google" id="ProtNLM"/>
    </source>
</evidence>
<reference evidence="2" key="1">
    <citation type="journal article" date="2018" name="Genome Biol.">
        <title>SKESA: strategic k-mer extension for scrupulous assemblies.</title>
        <authorList>
            <person name="Souvorov A."/>
            <person name="Agarwala R."/>
            <person name="Lipman D.J."/>
        </authorList>
    </citation>
    <scope>NUCLEOTIDE SEQUENCE</scope>
    <source>
        <strain evidence="2">2702-77</strain>
    </source>
</reference>
<protein>
    <recommendedName>
        <fullName evidence="3">N-acetyltransferase</fullName>
    </recommendedName>
</protein>
<name>A0A702FK02_SALBN</name>
<dbReference type="AlphaFoldDB" id="A0A702FK02"/>
<reference evidence="2" key="2">
    <citation type="submission" date="2018-09" db="EMBL/GenBank/DDBJ databases">
        <authorList>
            <consortium name="NCBI Pathogen Detection Project"/>
        </authorList>
    </citation>
    <scope>NUCLEOTIDE SEQUENCE</scope>
    <source>
        <strain evidence="2">2702-77</strain>
    </source>
</reference>